<dbReference type="Proteomes" id="UP000799439">
    <property type="component" value="Unassembled WGS sequence"/>
</dbReference>
<reference evidence="1" key="1">
    <citation type="journal article" date="2020" name="Stud. Mycol.">
        <title>101 Dothideomycetes genomes: a test case for predicting lifestyles and emergence of pathogens.</title>
        <authorList>
            <person name="Haridas S."/>
            <person name="Albert R."/>
            <person name="Binder M."/>
            <person name="Bloem J."/>
            <person name="Labutti K."/>
            <person name="Salamov A."/>
            <person name="Andreopoulos B."/>
            <person name="Baker S."/>
            <person name="Barry K."/>
            <person name="Bills G."/>
            <person name="Bluhm B."/>
            <person name="Cannon C."/>
            <person name="Castanera R."/>
            <person name="Culley D."/>
            <person name="Daum C."/>
            <person name="Ezra D."/>
            <person name="Gonzalez J."/>
            <person name="Henrissat B."/>
            <person name="Kuo A."/>
            <person name="Liang C."/>
            <person name="Lipzen A."/>
            <person name="Lutzoni F."/>
            <person name="Magnuson J."/>
            <person name="Mondo S."/>
            <person name="Nolan M."/>
            <person name="Ohm R."/>
            <person name="Pangilinan J."/>
            <person name="Park H.-J."/>
            <person name="Ramirez L."/>
            <person name="Alfaro M."/>
            <person name="Sun H."/>
            <person name="Tritt A."/>
            <person name="Yoshinaga Y."/>
            <person name="Zwiers L.-H."/>
            <person name="Turgeon B."/>
            <person name="Goodwin S."/>
            <person name="Spatafora J."/>
            <person name="Crous P."/>
            <person name="Grigoriev I."/>
        </authorList>
    </citation>
    <scope>NUCLEOTIDE SEQUENCE</scope>
    <source>
        <strain evidence="1">CBS 260.36</strain>
    </source>
</reference>
<sequence>MLIVLMLAAGAVAFHVETGSRKIVRALKLRRCGGATICARLLSRRRGCGFFQLVLSGAELQCCQSESDWSWLGANEYTRTSHGGVGAGPGGASCVVRCAWCVVRGRVGDSLRERYRSRLLRVTQDRQLVTGMEMGSRVRTTTTDAERRRRAALNTLRWTSTLRIRVRVRDAAPDSLRPRCISDLSDCLNPLQRWPSPLVQNSELSAHKSRPYACWRARIVLDPPNFFLTAASAPSPPILRAASQHAVMPST</sequence>
<keyword evidence="2" id="KW-1185">Reference proteome</keyword>
<gene>
    <name evidence="1" type="ORF">K461DRAFT_268609</name>
</gene>
<evidence type="ECO:0000313" key="2">
    <source>
        <dbReference type="Proteomes" id="UP000799439"/>
    </source>
</evidence>
<proteinExistence type="predicted"/>
<evidence type="ECO:0000313" key="1">
    <source>
        <dbReference type="EMBL" id="KAF2152709.1"/>
    </source>
</evidence>
<dbReference type="EMBL" id="ML996086">
    <property type="protein sequence ID" value="KAF2152709.1"/>
    <property type="molecule type" value="Genomic_DNA"/>
</dbReference>
<dbReference type="AlphaFoldDB" id="A0A9P4J115"/>
<accession>A0A9P4J115</accession>
<comment type="caution">
    <text evidence="1">The sequence shown here is derived from an EMBL/GenBank/DDBJ whole genome shotgun (WGS) entry which is preliminary data.</text>
</comment>
<protein>
    <submittedName>
        <fullName evidence="1">Uncharacterized protein</fullName>
    </submittedName>
</protein>
<name>A0A9P4J115_9PEZI</name>
<organism evidence="1 2">
    <name type="scientific">Myriangium duriaei CBS 260.36</name>
    <dbReference type="NCBI Taxonomy" id="1168546"/>
    <lineage>
        <taxon>Eukaryota</taxon>
        <taxon>Fungi</taxon>
        <taxon>Dikarya</taxon>
        <taxon>Ascomycota</taxon>
        <taxon>Pezizomycotina</taxon>
        <taxon>Dothideomycetes</taxon>
        <taxon>Dothideomycetidae</taxon>
        <taxon>Myriangiales</taxon>
        <taxon>Myriangiaceae</taxon>
        <taxon>Myriangium</taxon>
    </lineage>
</organism>